<gene>
    <name evidence="5" type="ORF">D3093_03815</name>
</gene>
<dbReference type="AlphaFoldDB" id="A0A4D8PAZ9"/>
<dbReference type="PRINTS" id="PR00032">
    <property type="entry name" value="HTHARAC"/>
</dbReference>
<dbReference type="InterPro" id="IPR035418">
    <property type="entry name" value="AraC-bd_2"/>
</dbReference>
<evidence type="ECO:0000256" key="3">
    <source>
        <dbReference type="ARBA" id="ARBA00023163"/>
    </source>
</evidence>
<dbReference type="Pfam" id="PF14525">
    <property type="entry name" value="AraC_binding_2"/>
    <property type="match status" value="1"/>
</dbReference>
<keyword evidence="2" id="KW-0238">DNA-binding</keyword>
<dbReference type="EMBL" id="CP032321">
    <property type="protein sequence ID" value="QCN94454.1"/>
    <property type="molecule type" value="Genomic_DNA"/>
</dbReference>
<dbReference type="InterPro" id="IPR050204">
    <property type="entry name" value="AraC_XylS_family_regulators"/>
</dbReference>
<dbReference type="InterPro" id="IPR020449">
    <property type="entry name" value="Tscrpt_reg_AraC-type_HTH"/>
</dbReference>
<dbReference type="RefSeq" id="WP_137114649.1">
    <property type="nucleotide sequence ID" value="NZ_CP032321.1"/>
</dbReference>
<keyword evidence="1" id="KW-0805">Transcription regulation</keyword>
<dbReference type="InterPro" id="IPR009057">
    <property type="entry name" value="Homeodomain-like_sf"/>
</dbReference>
<feature type="domain" description="HTH araC/xylS-type" evidence="4">
    <location>
        <begin position="220"/>
        <end position="319"/>
    </location>
</feature>
<dbReference type="SUPFAM" id="SSF46689">
    <property type="entry name" value="Homeodomain-like"/>
    <property type="match status" value="2"/>
</dbReference>
<protein>
    <submittedName>
        <fullName evidence="5">Helix-turn-helix domain-containing protein</fullName>
    </submittedName>
</protein>
<dbReference type="PANTHER" id="PTHR46796">
    <property type="entry name" value="HTH-TYPE TRANSCRIPTIONAL ACTIVATOR RHAS-RELATED"/>
    <property type="match status" value="1"/>
</dbReference>
<dbReference type="GO" id="GO:0043565">
    <property type="term" value="F:sequence-specific DNA binding"/>
    <property type="evidence" value="ECO:0007669"/>
    <property type="project" value="InterPro"/>
</dbReference>
<dbReference type="PROSITE" id="PS01124">
    <property type="entry name" value="HTH_ARAC_FAMILY_2"/>
    <property type="match status" value="1"/>
</dbReference>
<evidence type="ECO:0000313" key="6">
    <source>
        <dbReference type="Proteomes" id="UP000298595"/>
    </source>
</evidence>
<reference evidence="5 6" key="1">
    <citation type="submission" date="2018-09" db="EMBL/GenBank/DDBJ databases">
        <title>Whole genome based analysis of evolution and adaptive divergence in Indian and Brazilian strains of Azospirillum brasilense.</title>
        <authorList>
            <person name="Singh C."/>
            <person name="Tripathi A.K."/>
        </authorList>
    </citation>
    <scope>NUCLEOTIDE SEQUENCE [LARGE SCALE GENOMIC DNA]</scope>
    <source>
        <strain evidence="5 6">MTCC4035</strain>
    </source>
</reference>
<name>A0A4D8PAZ9_9PROT</name>
<evidence type="ECO:0000259" key="4">
    <source>
        <dbReference type="PROSITE" id="PS01124"/>
    </source>
</evidence>
<dbReference type="InterPro" id="IPR018060">
    <property type="entry name" value="HTH_AraC"/>
</dbReference>
<keyword evidence="3" id="KW-0804">Transcription</keyword>
<proteinExistence type="predicted"/>
<dbReference type="SMART" id="SM00342">
    <property type="entry name" value="HTH_ARAC"/>
    <property type="match status" value="1"/>
</dbReference>
<dbReference type="Proteomes" id="UP000298595">
    <property type="component" value="Chromosome"/>
</dbReference>
<dbReference type="GO" id="GO:0003700">
    <property type="term" value="F:DNA-binding transcription factor activity"/>
    <property type="evidence" value="ECO:0007669"/>
    <property type="project" value="InterPro"/>
</dbReference>
<accession>A0A4D8PAZ9</accession>
<dbReference type="Gene3D" id="1.10.10.60">
    <property type="entry name" value="Homeodomain-like"/>
    <property type="match status" value="1"/>
</dbReference>
<dbReference type="Pfam" id="PF12833">
    <property type="entry name" value="HTH_18"/>
    <property type="match status" value="1"/>
</dbReference>
<evidence type="ECO:0000313" key="5">
    <source>
        <dbReference type="EMBL" id="QCN94454.1"/>
    </source>
</evidence>
<dbReference type="PANTHER" id="PTHR46796:SF6">
    <property type="entry name" value="ARAC SUBFAMILY"/>
    <property type="match status" value="1"/>
</dbReference>
<evidence type="ECO:0000256" key="2">
    <source>
        <dbReference type="ARBA" id="ARBA00023125"/>
    </source>
</evidence>
<organism evidence="5 6">
    <name type="scientific">Azospirillum argentinense</name>
    <dbReference type="NCBI Taxonomy" id="2970906"/>
    <lineage>
        <taxon>Bacteria</taxon>
        <taxon>Pseudomonadati</taxon>
        <taxon>Pseudomonadota</taxon>
        <taxon>Alphaproteobacteria</taxon>
        <taxon>Rhodospirillales</taxon>
        <taxon>Azospirillaceae</taxon>
        <taxon>Azospirillum</taxon>
    </lineage>
</organism>
<dbReference type="KEGG" id="aare:D3093_03815"/>
<evidence type="ECO:0000256" key="1">
    <source>
        <dbReference type="ARBA" id="ARBA00023015"/>
    </source>
</evidence>
<sequence>MADATHGTAPFLSFDSLESPGEEGFWLWRDQMSPVFDITLPKEEVGAFRGTLQTYHLGGVLLGRCASVTQTFHRTPQVITRSGIDHYLIQVQCRGSSRGTMGRRDVQVGPGDVCVLDLAQTVHTVDTNMDTLTLCLPREMLAPLVSAPDELHGMVLHGDTPLGALLSGHIQSLYRAADALSAREALILTKGSAAFVAGCLGPTVDALDLVRPQMQASRMAAIKRHIDARLGDPDFGAAQVAEAFGLSRPTLYRLFEPLGGVSAYILRRRLDRCLAELTAAHGGLRIAEIAHRWGFRSEAAFSRAFRSAFGMTPRDVRNNKQRPRSVAAGSADALKRWFHELAVF</sequence>